<dbReference type="Gene3D" id="1.20.1280.50">
    <property type="match status" value="1"/>
</dbReference>
<proteinExistence type="predicted"/>
<organism evidence="2 5">
    <name type="scientific">Medicago truncatula</name>
    <name type="common">Barrel medic</name>
    <name type="synonym">Medicago tribuloides</name>
    <dbReference type="NCBI Taxonomy" id="3880"/>
    <lineage>
        <taxon>Eukaryota</taxon>
        <taxon>Viridiplantae</taxon>
        <taxon>Streptophyta</taxon>
        <taxon>Embryophyta</taxon>
        <taxon>Tracheophyta</taxon>
        <taxon>Spermatophyta</taxon>
        <taxon>Magnoliopsida</taxon>
        <taxon>eudicotyledons</taxon>
        <taxon>Gunneridae</taxon>
        <taxon>Pentapetalae</taxon>
        <taxon>rosids</taxon>
        <taxon>fabids</taxon>
        <taxon>Fabales</taxon>
        <taxon>Fabaceae</taxon>
        <taxon>Papilionoideae</taxon>
        <taxon>50 kb inversion clade</taxon>
        <taxon>NPAAA clade</taxon>
        <taxon>Hologalegina</taxon>
        <taxon>IRL clade</taxon>
        <taxon>Trifolieae</taxon>
        <taxon>Medicago</taxon>
    </lineage>
</organism>
<dbReference type="EMBL" id="PSQE01000003">
    <property type="protein sequence ID" value="RHN65987.1"/>
    <property type="molecule type" value="Genomic_DNA"/>
</dbReference>
<accession>G7J1P7</accession>
<dbReference type="PANTHER" id="PTHR32212:SF269">
    <property type="entry name" value="F-BOX_RNI_FBD-LIKE DOMAIN PROTEIN"/>
    <property type="match status" value="1"/>
</dbReference>
<dbReference type="EnsemblPlants" id="AES69161">
    <property type="protein sequence ID" value="AES69161"/>
    <property type="gene ID" value="MTR_3g023270"/>
</dbReference>
<reference evidence="2 5" key="2">
    <citation type="journal article" date="2014" name="BMC Genomics">
        <title>An improved genome release (version Mt4.0) for the model legume Medicago truncatula.</title>
        <authorList>
            <person name="Tang H."/>
            <person name="Krishnakumar V."/>
            <person name="Bidwell S."/>
            <person name="Rosen B."/>
            <person name="Chan A."/>
            <person name="Zhou S."/>
            <person name="Gentzbittel L."/>
            <person name="Childs K.L."/>
            <person name="Yandell M."/>
            <person name="Gundlach H."/>
            <person name="Mayer K.F."/>
            <person name="Schwartz D.C."/>
            <person name="Town C.D."/>
        </authorList>
    </citation>
    <scope>GENOME REANNOTATION</scope>
    <source>
        <strain evidence="4 5">cv. Jemalong A17</strain>
    </source>
</reference>
<evidence type="ECO:0000313" key="4">
    <source>
        <dbReference type="EnsemblPlants" id="AES69161"/>
    </source>
</evidence>
<dbReference type="OMA" id="HNAPEIF"/>
<sequence>MKRKYNDDVKQDRLSDLPDSVVLHILSFFNTKEAAQTCILSKRWKNLWKFVTTLKLSTRHFETIHPFTKFVSHVLSHRDDSTALQALDSHRASIVEAYLLKKIVKYAVSHSVQQLQISVDADFQCFPPCFFSCNTLTSLKLSLGFNTLFPNFLNLPALTSLSLRSFVFHNSDDGRVEPFSKFKMLNSLIIDSCMVCDAQNLCISSPKLVSLTILQSYFGIELSVPSLHTFTFTGCTIPNKIYGSKSNLSTIKHVNIDLPSVWESAKTSSALLSWLSEFAGIESLTVSLDALKVLSLVPELSKVELPSLHNLKLLKVGRFGRSSIPGRIVDFLLQNSPSAKVNVITYSGHNFLWG</sequence>
<keyword evidence="5" id="KW-1185">Reference proteome</keyword>
<dbReference type="SUPFAM" id="SSF81383">
    <property type="entry name" value="F-box domain"/>
    <property type="match status" value="1"/>
</dbReference>
<gene>
    <name evidence="4" type="primary">11428305</name>
    <name evidence="2" type="ordered locus">MTR_3g023270</name>
    <name evidence="3" type="ORF">MtrunA17_Chr3g0085901</name>
</gene>
<dbReference type="InterPro" id="IPR053781">
    <property type="entry name" value="F-box_AtFBL13-like"/>
</dbReference>
<reference evidence="3" key="4">
    <citation type="journal article" date="2018" name="Nat. Plants">
        <title>Whole-genome landscape of Medicago truncatula symbiotic genes.</title>
        <authorList>
            <person name="Pecrix Y."/>
            <person name="Gamas P."/>
            <person name="Carrere S."/>
        </authorList>
    </citation>
    <scope>NUCLEOTIDE SEQUENCE</scope>
    <source>
        <tissue evidence="3">Leaves</tissue>
    </source>
</reference>
<dbReference type="Pfam" id="PF00646">
    <property type="entry name" value="F-box"/>
    <property type="match status" value="1"/>
</dbReference>
<evidence type="ECO:0000259" key="1">
    <source>
        <dbReference type="PROSITE" id="PS50181"/>
    </source>
</evidence>
<dbReference type="KEGG" id="mtr:11428305"/>
<dbReference type="Proteomes" id="UP000002051">
    <property type="component" value="Chromosome 3"/>
</dbReference>
<dbReference type="Proteomes" id="UP000265566">
    <property type="component" value="Chromosome 3"/>
</dbReference>
<dbReference type="InterPro" id="IPR001810">
    <property type="entry name" value="F-box_dom"/>
</dbReference>
<evidence type="ECO:0000313" key="3">
    <source>
        <dbReference type="EMBL" id="RHN65987.1"/>
    </source>
</evidence>
<protein>
    <submittedName>
        <fullName evidence="2">Cytochrome C biogenesis protein ccsA</fullName>
    </submittedName>
    <submittedName>
        <fullName evidence="3">Putative F-box domain, leucine-rich repeat domain, L domain-containing protein</fullName>
    </submittedName>
</protein>
<reference evidence="4" key="3">
    <citation type="submission" date="2015-04" db="UniProtKB">
        <authorList>
            <consortium name="EnsemblPlants"/>
        </authorList>
    </citation>
    <scope>IDENTIFICATION</scope>
    <source>
        <strain evidence="4">cv. Jemalong A17</strain>
    </source>
</reference>
<dbReference type="STRING" id="3880.G7J1P7"/>
<feature type="domain" description="F-box" evidence="1">
    <location>
        <begin position="11"/>
        <end position="64"/>
    </location>
</feature>
<reference evidence="2 5" key="1">
    <citation type="journal article" date="2011" name="Nature">
        <title>The Medicago genome provides insight into the evolution of rhizobial symbioses.</title>
        <authorList>
            <person name="Young N.D."/>
            <person name="Debelle F."/>
            <person name="Oldroyd G.E."/>
            <person name="Geurts R."/>
            <person name="Cannon S.B."/>
            <person name="Udvardi M.K."/>
            <person name="Benedito V.A."/>
            <person name="Mayer K.F."/>
            <person name="Gouzy J."/>
            <person name="Schoof H."/>
            <person name="Van de Peer Y."/>
            <person name="Proost S."/>
            <person name="Cook D.R."/>
            <person name="Meyers B.C."/>
            <person name="Spannagl M."/>
            <person name="Cheung F."/>
            <person name="De Mita S."/>
            <person name="Krishnakumar V."/>
            <person name="Gundlach H."/>
            <person name="Zhou S."/>
            <person name="Mudge J."/>
            <person name="Bharti A.K."/>
            <person name="Murray J.D."/>
            <person name="Naoumkina M.A."/>
            <person name="Rosen B."/>
            <person name="Silverstein K.A."/>
            <person name="Tang H."/>
            <person name="Rombauts S."/>
            <person name="Zhao P.X."/>
            <person name="Zhou P."/>
            <person name="Barbe V."/>
            <person name="Bardou P."/>
            <person name="Bechner M."/>
            <person name="Bellec A."/>
            <person name="Berger A."/>
            <person name="Berges H."/>
            <person name="Bidwell S."/>
            <person name="Bisseling T."/>
            <person name="Choisne N."/>
            <person name="Couloux A."/>
            <person name="Denny R."/>
            <person name="Deshpande S."/>
            <person name="Dai X."/>
            <person name="Doyle J.J."/>
            <person name="Dudez A.M."/>
            <person name="Farmer A.D."/>
            <person name="Fouteau S."/>
            <person name="Franken C."/>
            <person name="Gibelin C."/>
            <person name="Gish J."/>
            <person name="Goldstein S."/>
            <person name="Gonzalez A.J."/>
            <person name="Green P.J."/>
            <person name="Hallab A."/>
            <person name="Hartog M."/>
            <person name="Hua A."/>
            <person name="Humphray S.J."/>
            <person name="Jeong D.H."/>
            <person name="Jing Y."/>
            <person name="Jocker A."/>
            <person name="Kenton S.M."/>
            <person name="Kim D.J."/>
            <person name="Klee K."/>
            <person name="Lai H."/>
            <person name="Lang C."/>
            <person name="Lin S."/>
            <person name="Macmil S.L."/>
            <person name="Magdelenat G."/>
            <person name="Matthews L."/>
            <person name="McCorrison J."/>
            <person name="Monaghan E.L."/>
            <person name="Mun J.H."/>
            <person name="Najar F.Z."/>
            <person name="Nicholson C."/>
            <person name="Noirot C."/>
            <person name="O'Bleness M."/>
            <person name="Paule C.R."/>
            <person name="Poulain J."/>
            <person name="Prion F."/>
            <person name="Qin B."/>
            <person name="Qu C."/>
            <person name="Retzel E.F."/>
            <person name="Riddle C."/>
            <person name="Sallet E."/>
            <person name="Samain S."/>
            <person name="Samson N."/>
            <person name="Sanders I."/>
            <person name="Saurat O."/>
            <person name="Scarpelli C."/>
            <person name="Schiex T."/>
            <person name="Segurens B."/>
            <person name="Severin A.J."/>
            <person name="Sherrier D.J."/>
            <person name="Shi R."/>
            <person name="Sims S."/>
            <person name="Singer S.R."/>
            <person name="Sinharoy S."/>
            <person name="Sterck L."/>
            <person name="Viollet A."/>
            <person name="Wang B.B."/>
            <person name="Wang K."/>
            <person name="Wang M."/>
            <person name="Wang X."/>
            <person name="Warfsmann J."/>
            <person name="Weissenbach J."/>
            <person name="White D.D."/>
            <person name="White J.D."/>
            <person name="Wiley G.B."/>
            <person name="Wincker P."/>
            <person name="Xing Y."/>
            <person name="Yang L."/>
            <person name="Yao Z."/>
            <person name="Ying F."/>
            <person name="Zhai J."/>
            <person name="Zhou L."/>
            <person name="Zuber A."/>
            <person name="Denarie J."/>
            <person name="Dixon R.A."/>
            <person name="May G.D."/>
            <person name="Schwartz D.C."/>
            <person name="Rogers J."/>
            <person name="Quetier F."/>
            <person name="Town C.D."/>
            <person name="Roe B.A."/>
        </authorList>
    </citation>
    <scope>NUCLEOTIDE SEQUENCE [LARGE SCALE GENOMIC DNA]</scope>
    <source>
        <strain evidence="2">A17</strain>
        <strain evidence="4 5">cv. Jemalong A17</strain>
    </source>
</reference>
<dbReference type="PANTHER" id="PTHR32212">
    <property type="entry name" value="CYCLIN-LIKE F-BOX"/>
    <property type="match status" value="1"/>
</dbReference>
<dbReference type="InterPro" id="IPR036047">
    <property type="entry name" value="F-box-like_dom_sf"/>
</dbReference>
<dbReference type="AlphaFoldDB" id="G7J1P7"/>
<dbReference type="SUPFAM" id="SSF52047">
    <property type="entry name" value="RNI-like"/>
    <property type="match status" value="1"/>
</dbReference>
<dbReference type="CDD" id="cd22160">
    <property type="entry name" value="F-box_AtFBL13-like"/>
    <property type="match status" value="1"/>
</dbReference>
<evidence type="ECO:0000313" key="5">
    <source>
        <dbReference type="Proteomes" id="UP000002051"/>
    </source>
</evidence>
<dbReference type="OrthoDB" id="1848700at2759"/>
<dbReference type="PROSITE" id="PS50181">
    <property type="entry name" value="FBOX"/>
    <property type="match status" value="1"/>
</dbReference>
<name>G7J1P7_MEDTR</name>
<dbReference type="PaxDb" id="3880-AES69161"/>
<dbReference type="Gramene" id="rna13895">
    <property type="protein sequence ID" value="RHN65987.1"/>
    <property type="gene ID" value="gene13895"/>
</dbReference>
<evidence type="ECO:0000313" key="2">
    <source>
        <dbReference type="EMBL" id="AES69161.1"/>
    </source>
</evidence>
<dbReference type="EMBL" id="CM001219">
    <property type="protein sequence ID" value="AES69161.1"/>
    <property type="molecule type" value="Genomic_DNA"/>
</dbReference>
<dbReference type="HOGENOM" id="CLU_010721_2_0_1"/>